<proteinExistence type="evidence at transcript level"/>
<keyword evidence="6 7" id="KW-0539">Nucleus</keyword>
<dbReference type="GO" id="GO:0009723">
    <property type="term" value="P:response to ethylene"/>
    <property type="evidence" value="ECO:0007669"/>
    <property type="project" value="TreeGrafter"/>
</dbReference>
<sequence length="287" mass="32460">MDEAGRDNRRHRMDYYKVPQWNVMPQYQTKEPNAFQMNAKLAMLFDERDAAVRERDRALAEKKSALDERDAAIKQLDTAVMERDDAIRERDNAIAALQFQESTMNAILSSGTRGSKHAKQPRNHHPNNITSTMKEECISNALIPYEAPTSKKGTKTKTSRKDATISTKSSKKMKKMGEDLNRQVAIDGSKAEWDAQDLGSMNQIIFDESSMPVPICSCTGVPRQCYKWGNGGWQSACCTTSLSMYPLPQMPNKRHSRMGGRKMSGNVFSRLLTDLLQLGMTLQFRLI</sequence>
<organism evidence="10">
    <name type="scientific">Lavandula angustifolia</name>
    <name type="common">Lavender</name>
    <dbReference type="NCBI Taxonomy" id="39329"/>
    <lineage>
        <taxon>Eukaryota</taxon>
        <taxon>Viridiplantae</taxon>
        <taxon>Streptophyta</taxon>
        <taxon>Embryophyta</taxon>
        <taxon>Tracheophyta</taxon>
        <taxon>Spermatophyta</taxon>
        <taxon>Magnoliopsida</taxon>
        <taxon>eudicotyledons</taxon>
        <taxon>Gunneridae</taxon>
        <taxon>Pentapetalae</taxon>
        <taxon>asterids</taxon>
        <taxon>lamiids</taxon>
        <taxon>Lamiales</taxon>
        <taxon>Lamiaceae</taxon>
        <taxon>Nepetoideae</taxon>
        <taxon>Ocimeae</taxon>
        <taxon>Lavandulinae</taxon>
        <taxon>Lavandula</taxon>
    </lineage>
</organism>
<keyword evidence="8" id="KW-0175">Coiled coil</keyword>
<reference evidence="10" key="1">
    <citation type="journal article" date="2019" name="Planta">
        <title>Diverse transcription factors control monoterpene synthase expression in lavender (Lavandula).</title>
        <authorList>
            <person name="Sarker L.S."/>
            <person name="Adal A.M."/>
            <person name="Mahmoud S.S."/>
        </authorList>
    </citation>
    <scope>NUCLEOTIDE SEQUENCE</scope>
    <source>
        <strain evidence="10">LA-TF_7</strain>
        <tissue evidence="10">Flower</tissue>
    </source>
</reference>
<evidence type="ECO:0000256" key="7">
    <source>
        <dbReference type="RuleBase" id="RU367160"/>
    </source>
</evidence>
<evidence type="ECO:0000256" key="6">
    <source>
        <dbReference type="ARBA" id="ARBA00023242"/>
    </source>
</evidence>
<feature type="coiled-coil region" evidence="8">
    <location>
        <begin position="48"/>
        <end position="75"/>
    </location>
</feature>
<feature type="region of interest" description="Disordered" evidence="9">
    <location>
        <begin position="111"/>
        <end position="130"/>
    </location>
</feature>
<dbReference type="GO" id="GO:0043565">
    <property type="term" value="F:sequence-specific DNA binding"/>
    <property type="evidence" value="ECO:0007669"/>
    <property type="project" value="TreeGrafter"/>
</dbReference>
<comment type="subcellular location">
    <subcellularLocation>
        <location evidence="1 7">Nucleus</location>
    </subcellularLocation>
</comment>
<evidence type="ECO:0000256" key="8">
    <source>
        <dbReference type="SAM" id="Coils"/>
    </source>
</evidence>
<dbReference type="InterPro" id="IPR010409">
    <property type="entry name" value="GAGA-bd_tscrpt_act"/>
</dbReference>
<evidence type="ECO:0000256" key="3">
    <source>
        <dbReference type="ARBA" id="ARBA00023015"/>
    </source>
</evidence>
<comment type="similarity">
    <text evidence="2 7">Belongs to the BBR/BPC family.</text>
</comment>
<feature type="region of interest" description="Disordered" evidence="9">
    <location>
        <begin position="148"/>
        <end position="176"/>
    </location>
</feature>
<evidence type="ECO:0000256" key="4">
    <source>
        <dbReference type="ARBA" id="ARBA00023125"/>
    </source>
</evidence>
<evidence type="ECO:0000256" key="5">
    <source>
        <dbReference type="ARBA" id="ARBA00023163"/>
    </source>
</evidence>
<dbReference type="EMBL" id="MN458498">
    <property type="protein sequence ID" value="QGV85758.1"/>
    <property type="molecule type" value="mRNA"/>
</dbReference>
<dbReference type="PANTHER" id="PTHR31421">
    <property type="entry name" value="PROTEIN BASIC PENTACYSTEINE3"/>
    <property type="match status" value="1"/>
</dbReference>
<dbReference type="GO" id="GO:0003700">
    <property type="term" value="F:DNA-binding transcription factor activity"/>
    <property type="evidence" value="ECO:0007669"/>
    <property type="project" value="UniProtKB-UniRule"/>
</dbReference>
<dbReference type="Pfam" id="PF06217">
    <property type="entry name" value="GAGA_bind"/>
    <property type="match status" value="1"/>
</dbReference>
<dbReference type="AlphaFoldDB" id="A0A650G056"/>
<name>A0A650G056_LAVAN</name>
<protein>
    <recommendedName>
        <fullName evidence="7">GAGA-binding transcriptional activator</fullName>
    </recommendedName>
</protein>
<evidence type="ECO:0000256" key="1">
    <source>
        <dbReference type="ARBA" id="ARBA00004123"/>
    </source>
</evidence>
<dbReference type="PANTHER" id="PTHR31421:SF3">
    <property type="entry name" value="PROTEIN BASIC PENTACYSTEINE4"/>
    <property type="match status" value="1"/>
</dbReference>
<feature type="compositionally biased region" description="Basic residues" evidence="9">
    <location>
        <begin position="114"/>
        <end position="125"/>
    </location>
</feature>
<dbReference type="GO" id="GO:0005634">
    <property type="term" value="C:nucleus"/>
    <property type="evidence" value="ECO:0007669"/>
    <property type="project" value="UniProtKB-SubCell"/>
</dbReference>
<keyword evidence="5 7" id="KW-0804">Transcription</keyword>
<evidence type="ECO:0000256" key="2">
    <source>
        <dbReference type="ARBA" id="ARBA00007911"/>
    </source>
</evidence>
<comment type="function">
    <text evidence="7">Transcriptional regulator that specifically binds to GA-rich elements (GAGA-repeats) present in regulatory sequences of genes involved in developmental processes.</text>
</comment>
<dbReference type="SMART" id="SM01226">
    <property type="entry name" value="GAGA_bind"/>
    <property type="match status" value="1"/>
</dbReference>
<accession>A0A650G056</accession>
<keyword evidence="4 7" id="KW-0238">DNA-binding</keyword>
<evidence type="ECO:0000256" key="9">
    <source>
        <dbReference type="SAM" id="MobiDB-lite"/>
    </source>
</evidence>
<keyword evidence="3 7" id="KW-0805">Transcription regulation</keyword>
<evidence type="ECO:0000313" key="10">
    <source>
        <dbReference type="EMBL" id="QGV85758.1"/>
    </source>
</evidence>